<keyword evidence="3" id="KW-0808">Transferase</keyword>
<feature type="transmembrane region" description="Helical" evidence="2">
    <location>
        <begin position="370"/>
        <end position="388"/>
    </location>
</feature>
<feature type="compositionally biased region" description="Polar residues" evidence="1">
    <location>
        <begin position="44"/>
        <end position="57"/>
    </location>
</feature>
<feature type="region of interest" description="Disordered" evidence="1">
    <location>
        <begin position="25"/>
        <end position="58"/>
    </location>
</feature>
<name>A0A075FYU2_9EURY</name>
<dbReference type="PANTHER" id="PTHR31270">
    <property type="entry name" value="GLUTAMINYL-PEPTIDE CYCLOTRANSFERASE"/>
    <property type="match status" value="1"/>
</dbReference>
<protein>
    <submittedName>
        <fullName evidence="3">Glutamine cyclotransferase</fullName>
        <ecNumber evidence="3">2.3.2.5</ecNumber>
    </submittedName>
</protein>
<dbReference type="SUPFAM" id="SSF50969">
    <property type="entry name" value="YVTN repeat-like/Quinoprotein amine dehydrogenase"/>
    <property type="match status" value="1"/>
</dbReference>
<accession>A0A075FYU2</accession>
<keyword evidence="2" id="KW-1133">Transmembrane helix</keyword>
<keyword evidence="2" id="KW-0812">Transmembrane</keyword>
<sequence>MKSSLALTPGIRQVQAPLQPAITSMEHRSDAPGPKGRVSKPAPVTSNSTRSRTTIPLSNHRGEMVANLGSRRISLALAALMMTGALIAPALADEPVRGAEVIVPEVVSIVPHDPTAFTQGLEIHNGKFYESTGLYGESSVRIVNMTTGEVELQRDLPDEYFGEGLTIWNDSVVQLTWRENTGFIYDLETLEPRGEFTYIGEGWGLCSDGEDNLWIADGGLTIKRFSHDLTSFEEEVEVRVDGLVTDKWNELECPSNDPFLANRWYDDNVYRINTETGIVCQKVDFSAIREQFETEDSGVLNGIARDHAGGGWWVTGKNWSNYYQVNIPWGDFDPSSCEEESSIQCEALVLQCGVSYWKATDGFAQDLEFVSVYAFFFLLIILPPLYIWKRQTEKPPLTSEDKQEGGQHVL</sequence>
<reference evidence="3" key="1">
    <citation type="journal article" date="2014" name="Genome Biol. Evol.">
        <title>Pangenome evidence for extensive interdomain horizontal transfer affecting lineage core and shell genes in uncultured planktonic thaumarchaeota and euryarchaeota.</title>
        <authorList>
            <person name="Deschamps P."/>
            <person name="Zivanovic Y."/>
            <person name="Moreira D."/>
            <person name="Rodriguez-Valera F."/>
            <person name="Lopez-Garcia P."/>
        </authorList>
    </citation>
    <scope>NUCLEOTIDE SEQUENCE</scope>
</reference>
<dbReference type="AlphaFoldDB" id="A0A075FYU2"/>
<dbReference type="Pfam" id="PF05096">
    <property type="entry name" value="Glu_cyclase_2"/>
    <property type="match status" value="1"/>
</dbReference>
<dbReference type="PANTHER" id="PTHR31270:SF1">
    <property type="entry name" value="GLUTAMINYL-PEPTIDE CYCLOTRANSFERASE"/>
    <property type="match status" value="1"/>
</dbReference>
<evidence type="ECO:0000256" key="1">
    <source>
        <dbReference type="SAM" id="MobiDB-lite"/>
    </source>
</evidence>
<dbReference type="GO" id="GO:0016603">
    <property type="term" value="F:glutaminyl-peptide cyclotransferase activity"/>
    <property type="evidence" value="ECO:0007669"/>
    <property type="project" value="UniProtKB-EC"/>
</dbReference>
<dbReference type="EMBL" id="KF900492">
    <property type="protein sequence ID" value="AIE96920.1"/>
    <property type="molecule type" value="Genomic_DNA"/>
</dbReference>
<dbReference type="EC" id="2.3.2.5" evidence="3"/>
<keyword evidence="2" id="KW-0472">Membrane</keyword>
<dbReference type="InterPro" id="IPR007788">
    <property type="entry name" value="QCT"/>
</dbReference>
<evidence type="ECO:0000256" key="2">
    <source>
        <dbReference type="SAM" id="Phobius"/>
    </source>
</evidence>
<evidence type="ECO:0000313" key="3">
    <source>
        <dbReference type="EMBL" id="AIE96920.1"/>
    </source>
</evidence>
<organism evidence="3">
    <name type="scientific">uncultured marine group II/III euryarchaeote AD1000_88_D12</name>
    <dbReference type="NCBI Taxonomy" id="1457821"/>
    <lineage>
        <taxon>Archaea</taxon>
        <taxon>Methanobacteriati</taxon>
        <taxon>Methanobacteriota</taxon>
        <taxon>environmental samples</taxon>
    </lineage>
</organism>
<keyword evidence="3" id="KW-0012">Acyltransferase</keyword>
<dbReference type="InterPro" id="IPR011044">
    <property type="entry name" value="Quino_amine_DH_bsu"/>
</dbReference>
<proteinExistence type="predicted"/>